<sequence>MKKVRIGAGLLALTILLAGCGGNSTAKQASQSSSSTSQKVSSSHKQTTPWNSQKDDQLESFINQWAPTMSQAYTKYNGKTALKTKLDVKYPKNFT</sequence>
<reference evidence="4" key="1">
    <citation type="submission" date="2009-08" db="EMBL/GenBank/DDBJ databases">
        <title>The Genome Sequence of Lactobacillus fermentum 28-3-CHN.</title>
        <authorList>
            <consortium name="The Broad Institute Genome Sequencing Platform"/>
            <person name="Ward D."/>
            <person name="Feldgarden M."/>
            <person name="Earl A."/>
            <person name="Young S.K."/>
            <person name="Zeng Q."/>
            <person name="Koehrsen M."/>
            <person name="Alvarado L."/>
            <person name="Berlin A."/>
            <person name="Bochicchio J."/>
            <person name="Borenstein D."/>
            <person name="Chapman S.B."/>
            <person name="Chen Z."/>
            <person name="Engels R."/>
            <person name="Freedman E."/>
            <person name="Gellesch M."/>
            <person name="Goldberg J."/>
            <person name="Griggs A."/>
            <person name="Gujja S."/>
            <person name="Heilman E."/>
            <person name="Heiman D."/>
            <person name="Hepburn T."/>
            <person name="Howarth C."/>
            <person name="Jen D."/>
            <person name="Larson L."/>
            <person name="Lewis B."/>
            <person name="Mehta T."/>
            <person name="Park D."/>
            <person name="Pearson M."/>
            <person name="Roberts A."/>
            <person name="Saif S."/>
            <person name="Shea T."/>
            <person name="Shenoy N."/>
            <person name="Sisk P."/>
            <person name="Stolte C."/>
            <person name="Sykes S."/>
            <person name="Thomson T."/>
            <person name="Walk T."/>
            <person name="White J."/>
            <person name="Yandava C."/>
            <person name="Liu Y."/>
            <person name="Xu Q."/>
            <person name="Haas B."/>
            <person name="Nusbaum C."/>
            <person name="Birren B."/>
        </authorList>
    </citation>
    <scope>NUCLEOTIDE SEQUENCE</scope>
    <source>
        <strain evidence="4">28-3-CHN</strain>
    </source>
</reference>
<evidence type="ECO:0000313" key="4">
    <source>
        <dbReference type="EMBL" id="EEX25970.1"/>
    </source>
</evidence>
<keyword evidence="2" id="KW-0732">Signal</keyword>
<evidence type="ECO:0000256" key="1">
    <source>
        <dbReference type="SAM" id="MobiDB-lite"/>
    </source>
</evidence>
<dbReference type="AlphaFoldDB" id="D0DRQ9"/>
<gene>
    <name evidence="4" type="ORF">HMPREF0513_00348</name>
</gene>
<dbReference type="EMBL" id="GG704700">
    <property type="protein sequence ID" value="EEX25970.1"/>
    <property type="molecule type" value="Genomic_DNA"/>
</dbReference>
<dbReference type="PROSITE" id="PS51257">
    <property type="entry name" value="PROKAR_LIPOPROTEIN"/>
    <property type="match status" value="1"/>
</dbReference>
<organism evidence="4">
    <name type="scientific">Limosilactobacillus fermentum 28-3-CHN</name>
    <dbReference type="NCBI Taxonomy" id="575599"/>
    <lineage>
        <taxon>Bacteria</taxon>
        <taxon>Bacillati</taxon>
        <taxon>Bacillota</taxon>
        <taxon>Bacilli</taxon>
        <taxon>Lactobacillales</taxon>
        <taxon>Lactobacillaceae</taxon>
        <taxon>Limosilactobacillus</taxon>
    </lineage>
</organism>
<feature type="compositionally biased region" description="Low complexity" evidence="1">
    <location>
        <begin position="22"/>
        <end position="48"/>
    </location>
</feature>
<feature type="chain" id="PRO_5039441414" description="DUF4767 domain-containing protein" evidence="2">
    <location>
        <begin position="27"/>
        <end position="95"/>
    </location>
</feature>
<feature type="signal peptide" evidence="2">
    <location>
        <begin position="1"/>
        <end position="26"/>
    </location>
</feature>
<dbReference type="Pfam" id="PF15983">
    <property type="entry name" value="DUF4767"/>
    <property type="match status" value="1"/>
</dbReference>
<feature type="region of interest" description="Disordered" evidence="1">
    <location>
        <begin position="22"/>
        <end position="55"/>
    </location>
</feature>
<evidence type="ECO:0000256" key="2">
    <source>
        <dbReference type="SAM" id="SignalP"/>
    </source>
</evidence>
<dbReference type="InterPro" id="IPR031927">
    <property type="entry name" value="DUF4767"/>
</dbReference>
<dbReference type="Proteomes" id="UP000004920">
    <property type="component" value="Unassembled WGS sequence"/>
</dbReference>
<protein>
    <recommendedName>
        <fullName evidence="3">DUF4767 domain-containing protein</fullName>
    </recommendedName>
</protein>
<evidence type="ECO:0000259" key="3">
    <source>
        <dbReference type="Pfam" id="PF15983"/>
    </source>
</evidence>
<accession>D0DRQ9</accession>
<proteinExistence type="predicted"/>
<name>D0DRQ9_LIMFE</name>
<dbReference type="HOGENOM" id="CLU_2369275_0_0_9"/>
<feature type="domain" description="DUF4767" evidence="3">
    <location>
        <begin position="49"/>
        <end position="94"/>
    </location>
</feature>